<dbReference type="InterPro" id="IPR033452">
    <property type="entry name" value="GH30_C"/>
</dbReference>
<comment type="pathway">
    <text evidence="3">Sphingolipid metabolism.</text>
</comment>
<feature type="domain" description="Glycosyl hydrolase family 30 TIM-barrel" evidence="14">
    <location>
        <begin position="110"/>
        <end position="458"/>
    </location>
</feature>
<proteinExistence type="inferred from homology"/>
<evidence type="ECO:0000256" key="5">
    <source>
        <dbReference type="ARBA" id="ARBA00012658"/>
    </source>
</evidence>
<reference evidence="16" key="2">
    <citation type="submission" date="2014-05" db="EMBL/GenBank/DDBJ databases">
        <title>The genome and life-stage specific transcriptomes of Globodera pallida elucidate key aspects of plant parasitism by a cyst nematode.</title>
        <authorList>
            <person name="Cotton J.A."/>
            <person name="Lilley C.J."/>
            <person name="Jones L.M."/>
            <person name="Kikuchi T."/>
            <person name="Reid A.J."/>
            <person name="Thorpe P."/>
            <person name="Tsai I.J."/>
            <person name="Beasley H."/>
            <person name="Blok V."/>
            <person name="Cock P.J.A."/>
            <person name="Van den Akker S.E."/>
            <person name="Holroyd N."/>
            <person name="Hunt M."/>
            <person name="Mantelin S."/>
            <person name="Naghra H."/>
            <person name="Pain A."/>
            <person name="Palomares-Rius J.E."/>
            <person name="Zarowiecki M."/>
            <person name="Berriman M."/>
            <person name="Jones J.T."/>
            <person name="Urwin P.E."/>
        </authorList>
    </citation>
    <scope>NUCLEOTIDE SEQUENCE [LARGE SCALE GENOMIC DNA]</scope>
    <source>
        <strain evidence="16">Lindley</strain>
    </source>
</reference>
<dbReference type="Proteomes" id="UP000050741">
    <property type="component" value="Unassembled WGS sequence"/>
</dbReference>
<dbReference type="SUPFAM" id="SSF51445">
    <property type="entry name" value="(Trans)glycosidases"/>
    <property type="match status" value="1"/>
</dbReference>
<dbReference type="GO" id="GO:0042391">
    <property type="term" value="P:regulation of membrane potential"/>
    <property type="evidence" value="ECO:0007669"/>
    <property type="project" value="UniProtKB-ARBA"/>
</dbReference>
<dbReference type="InterPro" id="IPR017853">
    <property type="entry name" value="GH"/>
</dbReference>
<dbReference type="Pfam" id="PF02055">
    <property type="entry name" value="Glyco_hydro_30"/>
    <property type="match status" value="1"/>
</dbReference>
<comment type="catalytic activity">
    <reaction evidence="1">
        <text>a beta-D-glucosyl-(1&lt;-&gt;1')-N-acylsphing-4-enine + H2O = an N-acylsphing-4-enine + D-glucose</text>
        <dbReference type="Rhea" id="RHEA:13269"/>
        <dbReference type="ChEBI" id="CHEBI:4167"/>
        <dbReference type="ChEBI" id="CHEBI:15377"/>
        <dbReference type="ChEBI" id="CHEBI:22801"/>
        <dbReference type="ChEBI" id="CHEBI:52639"/>
        <dbReference type="EC" id="3.2.1.45"/>
    </reaction>
    <physiologicalReaction direction="left-to-right" evidence="1">
        <dbReference type="Rhea" id="RHEA:13270"/>
    </physiologicalReaction>
</comment>
<evidence type="ECO:0000313" key="16">
    <source>
        <dbReference type="Proteomes" id="UP000050741"/>
    </source>
</evidence>
<dbReference type="PRINTS" id="PR00843">
    <property type="entry name" value="GLHYDRLASE30"/>
</dbReference>
<dbReference type="GO" id="GO:0051246">
    <property type="term" value="P:regulation of protein metabolic process"/>
    <property type="evidence" value="ECO:0007669"/>
    <property type="project" value="UniProtKB-ARBA"/>
</dbReference>
<dbReference type="GO" id="GO:0010605">
    <property type="term" value="P:negative regulation of macromolecule metabolic process"/>
    <property type="evidence" value="ECO:0007669"/>
    <property type="project" value="UniProtKB-ARBA"/>
</dbReference>
<reference evidence="17" key="3">
    <citation type="submission" date="2016-06" db="UniProtKB">
        <authorList>
            <consortium name="WormBaseParasite"/>
        </authorList>
    </citation>
    <scope>IDENTIFICATION</scope>
</reference>
<keyword evidence="12" id="KW-0326">Glycosidase</keyword>
<dbReference type="GO" id="GO:0006680">
    <property type="term" value="P:glucosylceramide catabolic process"/>
    <property type="evidence" value="ECO:0007669"/>
    <property type="project" value="UniProtKB-ARBA"/>
</dbReference>
<evidence type="ECO:0000256" key="7">
    <source>
        <dbReference type="ARBA" id="ARBA00022801"/>
    </source>
</evidence>
<comment type="catalytic activity">
    <reaction evidence="10">
        <text>a beta-D-glucosylceramide + H2O = an N-acyl-sphingoid base + D-glucose</text>
        <dbReference type="Rhea" id="RHEA:81447"/>
        <dbReference type="ChEBI" id="CHEBI:4167"/>
        <dbReference type="ChEBI" id="CHEBI:15377"/>
        <dbReference type="ChEBI" id="CHEBI:83264"/>
        <dbReference type="ChEBI" id="CHEBI:83273"/>
    </reaction>
    <physiologicalReaction direction="left-to-right" evidence="10">
        <dbReference type="Rhea" id="RHEA:81448"/>
    </physiologicalReaction>
</comment>
<evidence type="ECO:0000259" key="15">
    <source>
        <dbReference type="Pfam" id="PF17189"/>
    </source>
</evidence>
<dbReference type="GO" id="GO:0030163">
    <property type="term" value="P:protein catabolic process"/>
    <property type="evidence" value="ECO:0007669"/>
    <property type="project" value="UniProtKB-ARBA"/>
</dbReference>
<accession>A0A183BR60</accession>
<dbReference type="InterPro" id="IPR001139">
    <property type="entry name" value="Glyco_hydro_30"/>
</dbReference>
<dbReference type="OrthoDB" id="2160638at2759"/>
<dbReference type="GO" id="GO:0008202">
    <property type="term" value="P:steroid metabolic process"/>
    <property type="evidence" value="ECO:0007669"/>
    <property type="project" value="UniProtKB-ARBA"/>
</dbReference>
<sequence>MKICKLFLSLFFVATQFVQVLCVAEEAGKPCRKRNLGHDSFVCVCSAEYCDSPDPPGDVSGHKMVYYVSDKLAHRLAKFENAENDDANRQNANNEFEVRVDASQKRQTIFGFGGAFTDAAGVNLNALSGRTRDALLKAYFDQKIGIGYTVGRVPIASCDFSTREYSYLDTPDDFNMTTFALANEDFEEKIPYILKAGQLVGKDRLRLFASPWSPPGWMKVSGRMKGSAKMKGTVDGPYYRLYAQYLKRFFEEYAKQNVTFWGLTIQNEPFIEHCCNRSWQALLIDSKMQCDFASQLLVPALKTSETTNKLVVMAHDDQRHTLDKEAKELFYDHNKRSAIDGLGIHWYAHSSYAPLVETHKLFPDKFLLATEACAGFFSWEHTTLLGDWIRGWSYGHDILNNLRNWVVGWTDWNLCLDIQGGPNWVGNFVDAPIIVNASADEFYKQPMFYFIAHFSRFVPPNSVVISSSLYAKNGTLLPDEPVENSISYAFDNFTKLNSEILASKQQIEHIAFQTPDGRHVLVLINPDSNGHRISVVDDRRRWTIPMGPESIVTAIWADDNKLSSSSSSTSTKVKQKALKEEAAPLDDFAKI</sequence>
<dbReference type="Pfam" id="PF17189">
    <property type="entry name" value="Glyco_hydro_30C"/>
    <property type="match status" value="1"/>
</dbReference>
<evidence type="ECO:0000256" key="6">
    <source>
        <dbReference type="ARBA" id="ARBA00022729"/>
    </source>
</evidence>
<evidence type="ECO:0000256" key="9">
    <source>
        <dbReference type="ARBA" id="ARBA00023098"/>
    </source>
</evidence>
<dbReference type="GO" id="GO:0005764">
    <property type="term" value="C:lysosome"/>
    <property type="evidence" value="ECO:0007669"/>
    <property type="project" value="UniProtKB-ARBA"/>
</dbReference>
<evidence type="ECO:0000256" key="11">
    <source>
        <dbReference type="ARBA" id="ARBA00051345"/>
    </source>
</evidence>
<dbReference type="EC" id="3.2.1.45" evidence="5 12"/>
<dbReference type="FunFam" id="3.20.20.80:FF:000030">
    <property type="entry name" value="Lysosomal acid glucosylceramidase"/>
    <property type="match status" value="1"/>
</dbReference>
<reference evidence="16" key="1">
    <citation type="submission" date="2013-12" db="EMBL/GenBank/DDBJ databases">
        <authorList>
            <person name="Aslett M."/>
        </authorList>
    </citation>
    <scope>NUCLEOTIDE SEQUENCE [LARGE SCALE GENOMIC DNA]</scope>
    <source>
        <strain evidence="16">Lindley</strain>
    </source>
</reference>
<keyword evidence="9 12" id="KW-0443">Lipid metabolism</keyword>
<evidence type="ECO:0000256" key="4">
    <source>
        <dbReference type="ARBA" id="ARBA00005382"/>
    </source>
</evidence>
<dbReference type="PANTHER" id="PTHR11069">
    <property type="entry name" value="GLUCOSYLCERAMIDASE"/>
    <property type="match status" value="1"/>
</dbReference>
<feature type="domain" description="Glycosyl hydrolase family 30 beta sandwich" evidence="15">
    <location>
        <begin position="504"/>
        <end position="553"/>
    </location>
</feature>
<dbReference type="WBParaSite" id="GPLIN_000309600">
    <property type="protein sequence ID" value="GPLIN_000309600"/>
    <property type="gene ID" value="GPLIN_000309600"/>
</dbReference>
<dbReference type="GO" id="GO:0016758">
    <property type="term" value="F:hexosyltransferase activity"/>
    <property type="evidence" value="ECO:0007669"/>
    <property type="project" value="UniProtKB-ARBA"/>
</dbReference>
<dbReference type="AlphaFoldDB" id="A0A183BR60"/>
<dbReference type="Gene3D" id="2.60.40.1180">
    <property type="entry name" value="Golgi alpha-mannosidase II"/>
    <property type="match status" value="1"/>
</dbReference>
<dbReference type="InterPro" id="IPR013780">
    <property type="entry name" value="Glyco_hydro_b"/>
</dbReference>
<evidence type="ECO:0000256" key="8">
    <source>
        <dbReference type="ARBA" id="ARBA00022919"/>
    </source>
</evidence>
<keyword evidence="7 12" id="KW-0378">Hydrolase</keyword>
<comment type="similarity">
    <text evidence="4 12">Belongs to the glycosyl hydrolase 30 family.</text>
</comment>
<evidence type="ECO:0000256" key="3">
    <source>
        <dbReference type="ARBA" id="ARBA00004991"/>
    </source>
</evidence>
<evidence type="ECO:0000313" key="17">
    <source>
        <dbReference type="WBParaSite" id="GPLIN_000309600"/>
    </source>
</evidence>
<keyword evidence="16" id="KW-1185">Reference proteome</keyword>
<dbReference type="InterPro" id="IPR033453">
    <property type="entry name" value="Glyco_hydro_30_TIM-barrel"/>
</dbReference>
<dbReference type="GO" id="GO:0016241">
    <property type="term" value="P:regulation of macroautophagy"/>
    <property type="evidence" value="ECO:0007669"/>
    <property type="project" value="UniProtKB-ARBA"/>
</dbReference>
<evidence type="ECO:0000256" key="13">
    <source>
        <dbReference type="SAM" id="SignalP"/>
    </source>
</evidence>
<comment type="catalytic activity">
    <reaction evidence="11">
        <text>an N-acyl-1-beta-D-glucosyl-15-methylhexadecasphing-4-enine + H2O = an N-acyl-15-methylhexadecasphing-4-enine + D-glucose</text>
        <dbReference type="Rhea" id="RHEA:34755"/>
        <dbReference type="ChEBI" id="CHEBI:4167"/>
        <dbReference type="ChEBI" id="CHEBI:15377"/>
        <dbReference type="ChEBI" id="CHEBI:70815"/>
        <dbReference type="ChEBI" id="CHEBI:70846"/>
    </reaction>
    <physiologicalReaction direction="left-to-right" evidence="11">
        <dbReference type="Rhea" id="RHEA:34756"/>
    </physiologicalReaction>
</comment>
<dbReference type="GO" id="GO:0005774">
    <property type="term" value="C:vacuolar membrane"/>
    <property type="evidence" value="ECO:0007669"/>
    <property type="project" value="UniProtKB-ARBA"/>
</dbReference>
<feature type="signal peptide" evidence="13">
    <location>
        <begin position="1"/>
        <end position="22"/>
    </location>
</feature>
<dbReference type="PANTHER" id="PTHR11069:SF23">
    <property type="entry name" value="LYSOSOMAL ACID GLUCOSYLCERAMIDASE"/>
    <property type="match status" value="1"/>
</dbReference>
<organism evidence="16 17">
    <name type="scientific">Globodera pallida</name>
    <name type="common">Potato cyst nematode worm</name>
    <name type="synonym">Heterodera pallida</name>
    <dbReference type="NCBI Taxonomy" id="36090"/>
    <lineage>
        <taxon>Eukaryota</taxon>
        <taxon>Metazoa</taxon>
        <taxon>Ecdysozoa</taxon>
        <taxon>Nematoda</taxon>
        <taxon>Chromadorea</taxon>
        <taxon>Rhabditida</taxon>
        <taxon>Tylenchina</taxon>
        <taxon>Tylenchomorpha</taxon>
        <taxon>Tylenchoidea</taxon>
        <taxon>Heteroderidae</taxon>
        <taxon>Heteroderinae</taxon>
        <taxon>Globodera</taxon>
    </lineage>
</organism>
<evidence type="ECO:0000256" key="10">
    <source>
        <dbReference type="ARBA" id="ARBA00050474"/>
    </source>
</evidence>
<dbReference type="SUPFAM" id="SSF51011">
    <property type="entry name" value="Glycosyl hydrolase domain"/>
    <property type="match status" value="1"/>
</dbReference>
<dbReference type="Gene3D" id="3.20.20.80">
    <property type="entry name" value="Glycosidases"/>
    <property type="match status" value="1"/>
</dbReference>
<name>A0A183BR60_GLOPA</name>
<keyword evidence="6 13" id="KW-0732">Signal</keyword>
<protein>
    <recommendedName>
        <fullName evidence="5 12">Glucosylceramidase</fullName>
        <ecNumber evidence="5 12">3.2.1.45</ecNumber>
    </recommendedName>
</protein>
<evidence type="ECO:0000256" key="1">
    <source>
        <dbReference type="ARBA" id="ARBA00001013"/>
    </source>
</evidence>
<dbReference type="GO" id="GO:0005102">
    <property type="term" value="F:signaling receptor binding"/>
    <property type="evidence" value="ECO:0007669"/>
    <property type="project" value="UniProtKB-ARBA"/>
</dbReference>
<evidence type="ECO:0000259" key="14">
    <source>
        <dbReference type="Pfam" id="PF02055"/>
    </source>
</evidence>
<evidence type="ECO:0000256" key="12">
    <source>
        <dbReference type="RuleBase" id="RU361188"/>
    </source>
</evidence>
<comment type="pathway">
    <text evidence="2">Lipid metabolism; sphingolipid metabolism.</text>
</comment>
<dbReference type="GO" id="GO:0006914">
    <property type="term" value="P:autophagy"/>
    <property type="evidence" value="ECO:0007669"/>
    <property type="project" value="UniProtKB-ARBA"/>
</dbReference>
<dbReference type="GO" id="GO:0006066">
    <property type="term" value="P:alcohol metabolic process"/>
    <property type="evidence" value="ECO:0007669"/>
    <property type="project" value="UniProtKB-ARBA"/>
</dbReference>
<dbReference type="GO" id="GO:0007040">
    <property type="term" value="P:lysosome organization"/>
    <property type="evidence" value="ECO:0007669"/>
    <property type="project" value="UniProtKB-ARBA"/>
</dbReference>
<dbReference type="GO" id="GO:0032006">
    <property type="term" value="P:regulation of TOR signaling"/>
    <property type="evidence" value="ECO:0007669"/>
    <property type="project" value="UniProtKB-ARBA"/>
</dbReference>
<evidence type="ECO:0000256" key="2">
    <source>
        <dbReference type="ARBA" id="ARBA00004760"/>
    </source>
</evidence>
<keyword evidence="8 12" id="KW-0746">Sphingolipid metabolism</keyword>
<dbReference type="GO" id="GO:0004348">
    <property type="term" value="F:glucosylceramidase activity"/>
    <property type="evidence" value="ECO:0007669"/>
    <property type="project" value="UniProtKB-EC"/>
</dbReference>
<feature type="chain" id="PRO_5008146560" description="Glucosylceramidase" evidence="13">
    <location>
        <begin position="23"/>
        <end position="591"/>
    </location>
</feature>